<organism evidence="3 4">
    <name type="scientific">Medicago truncatula</name>
    <name type="common">Barrel medic</name>
    <name type="synonym">Medicago tribuloides</name>
    <dbReference type="NCBI Taxonomy" id="3880"/>
    <lineage>
        <taxon>Eukaryota</taxon>
        <taxon>Viridiplantae</taxon>
        <taxon>Streptophyta</taxon>
        <taxon>Embryophyta</taxon>
        <taxon>Tracheophyta</taxon>
        <taxon>Spermatophyta</taxon>
        <taxon>Magnoliopsida</taxon>
        <taxon>eudicotyledons</taxon>
        <taxon>Gunneridae</taxon>
        <taxon>Pentapetalae</taxon>
        <taxon>rosids</taxon>
        <taxon>fabids</taxon>
        <taxon>Fabales</taxon>
        <taxon>Fabaceae</taxon>
        <taxon>Papilionoideae</taxon>
        <taxon>50 kb inversion clade</taxon>
        <taxon>NPAAA clade</taxon>
        <taxon>Hologalegina</taxon>
        <taxon>IRL clade</taxon>
        <taxon>Trifolieae</taxon>
        <taxon>Medicago</taxon>
    </lineage>
</organism>
<dbReference type="Gramene" id="rna15773">
    <property type="protein sequence ID" value="RHN67574.1"/>
    <property type="gene ID" value="gene15773"/>
</dbReference>
<proteinExistence type="predicted"/>
<dbReference type="InterPro" id="IPR009810">
    <property type="entry name" value="Nodulin_late_dom"/>
</dbReference>
<evidence type="ECO:0000256" key="1">
    <source>
        <dbReference type="SAM" id="SignalP"/>
    </source>
</evidence>
<evidence type="ECO:0000313" key="3">
    <source>
        <dbReference type="EMBL" id="RHN67574.1"/>
    </source>
</evidence>
<reference evidence="4" key="1">
    <citation type="journal article" date="2018" name="Nat. Plants">
        <title>Whole-genome landscape of Medicago truncatula symbiotic genes.</title>
        <authorList>
            <person name="Pecrix Y."/>
            <person name="Staton S.E."/>
            <person name="Sallet E."/>
            <person name="Lelandais-Briere C."/>
            <person name="Moreau S."/>
            <person name="Carrere S."/>
            <person name="Blein T."/>
            <person name="Jardinaud M.F."/>
            <person name="Latrasse D."/>
            <person name="Zouine M."/>
            <person name="Zahm M."/>
            <person name="Kreplak J."/>
            <person name="Mayjonade B."/>
            <person name="Satge C."/>
            <person name="Perez M."/>
            <person name="Cauet S."/>
            <person name="Marande W."/>
            <person name="Chantry-Darmon C."/>
            <person name="Lopez-Roques C."/>
            <person name="Bouchez O."/>
            <person name="Berard A."/>
            <person name="Debelle F."/>
            <person name="Munos S."/>
            <person name="Bendahmane A."/>
            <person name="Berges H."/>
            <person name="Niebel A."/>
            <person name="Buitink J."/>
            <person name="Frugier F."/>
            <person name="Benhamed M."/>
            <person name="Crespi M."/>
            <person name="Gouzy J."/>
            <person name="Gamas P."/>
        </authorList>
    </citation>
    <scope>NUCLEOTIDE SEQUENCE [LARGE SCALE GENOMIC DNA]</scope>
    <source>
        <strain evidence="4">cv. Jemalong A17</strain>
    </source>
</reference>
<dbReference type="AlphaFoldDB" id="A0A396IT76"/>
<evidence type="ECO:0000313" key="4">
    <source>
        <dbReference type="Proteomes" id="UP000265566"/>
    </source>
</evidence>
<name>A0A396IT76_MEDTR</name>
<comment type="caution">
    <text evidence="3">The sequence shown here is derived from an EMBL/GenBank/DDBJ whole genome shotgun (WGS) entry which is preliminary data.</text>
</comment>
<feature type="chain" id="PRO_5017212922" evidence="1">
    <location>
        <begin position="27"/>
        <end position="71"/>
    </location>
</feature>
<keyword evidence="1" id="KW-0732">Signal</keyword>
<feature type="signal peptide" evidence="1">
    <location>
        <begin position="1"/>
        <end position="26"/>
    </location>
</feature>
<sequence length="71" mass="8303">MTKILKLVYIMIFFVFLFFLVRVVNSDYPYPCFVDKKTCQLNCPKPLIGVCSNKQCHCIGKFKMEKDNVTT</sequence>
<feature type="domain" description="Late nodulin" evidence="2">
    <location>
        <begin position="1"/>
        <end position="57"/>
    </location>
</feature>
<dbReference type="GO" id="GO:0046872">
    <property type="term" value="F:metal ion binding"/>
    <property type="evidence" value="ECO:0007669"/>
    <property type="project" value="InterPro"/>
</dbReference>
<gene>
    <name evidence="3" type="ORF">MtrunA17_Chr3g0104131</name>
</gene>
<dbReference type="EMBL" id="PSQE01000003">
    <property type="protein sequence ID" value="RHN67574.1"/>
    <property type="molecule type" value="Genomic_DNA"/>
</dbReference>
<dbReference type="Proteomes" id="UP000265566">
    <property type="component" value="Chromosome 3"/>
</dbReference>
<accession>A0A396IT76</accession>
<protein>
    <submittedName>
        <fullName evidence="3">Putative Late nodulin</fullName>
    </submittedName>
</protein>
<dbReference type="Pfam" id="PF07127">
    <property type="entry name" value="Nodulin_late"/>
    <property type="match status" value="1"/>
</dbReference>
<evidence type="ECO:0000259" key="2">
    <source>
        <dbReference type="Pfam" id="PF07127"/>
    </source>
</evidence>